<sequence length="363" mass="38354">MVNAVTTLATVALATLATAAPVLPRDDCVSGLYMIVARGTNEAAGEGVTEVVADAIAARVPGSTSVAVDYPATAFGSAIYPVSVTDGINDTKQKIQDYVDACGDSSRIVLLGFSQGGNVMTDVLAGGVDKPAPISDEYGQYITGVAVFGDPTFTVGQSFDRGNATQSGIFARSVGGSSLALLNTGLHILIARGSTISTDRSEKASEFGDVVVAKIPNSTWVNVEYPASLFNGDYDDSVAKGHSRLALVGYSQGAQVMTDLLAGPALFDRSYRKPKPLDQAYRKYIKAVVVFADPTFRAHQTFDAGSAQKSGMMARSNTGLAFLKTYSKVLRSYCDARDWFCAHGKKMTSENGAPSGWMFITRR</sequence>
<keyword evidence="3" id="KW-0732">Signal</keyword>
<gene>
    <name evidence="4" type="ORF">R9X50_00260100</name>
</gene>
<keyword evidence="1" id="KW-0378">Hydrolase</keyword>
<keyword evidence="2" id="KW-1015">Disulfide bond</keyword>
<dbReference type="Proteomes" id="UP001303373">
    <property type="component" value="Chromosome 3"/>
</dbReference>
<evidence type="ECO:0000313" key="5">
    <source>
        <dbReference type="Proteomes" id="UP001303373"/>
    </source>
</evidence>
<dbReference type="InterPro" id="IPR029058">
    <property type="entry name" value="AB_hydrolase_fold"/>
</dbReference>
<dbReference type="EMBL" id="CP138582">
    <property type="protein sequence ID" value="WPG99782.1"/>
    <property type="molecule type" value="Genomic_DNA"/>
</dbReference>
<dbReference type="SMART" id="SM01110">
    <property type="entry name" value="Cutinase"/>
    <property type="match status" value="2"/>
</dbReference>
<keyword evidence="5" id="KW-1185">Reference proteome</keyword>
<dbReference type="PANTHER" id="PTHR33630:SF9">
    <property type="entry name" value="CUTINASE 4"/>
    <property type="match status" value="1"/>
</dbReference>
<evidence type="ECO:0000256" key="2">
    <source>
        <dbReference type="ARBA" id="ARBA00023157"/>
    </source>
</evidence>
<feature type="chain" id="PRO_5042813392" evidence="3">
    <location>
        <begin position="20"/>
        <end position="363"/>
    </location>
</feature>
<evidence type="ECO:0000256" key="3">
    <source>
        <dbReference type="SAM" id="SignalP"/>
    </source>
</evidence>
<accession>A0AAQ3M459</accession>
<feature type="signal peptide" evidence="3">
    <location>
        <begin position="1"/>
        <end position="19"/>
    </location>
</feature>
<dbReference type="GO" id="GO:0052689">
    <property type="term" value="F:carboxylic ester hydrolase activity"/>
    <property type="evidence" value="ECO:0007669"/>
    <property type="project" value="UniProtKB-ARBA"/>
</dbReference>
<name>A0AAQ3M459_9PEZI</name>
<organism evidence="4 5">
    <name type="scientific">Acrodontium crateriforme</name>
    <dbReference type="NCBI Taxonomy" id="150365"/>
    <lineage>
        <taxon>Eukaryota</taxon>
        <taxon>Fungi</taxon>
        <taxon>Dikarya</taxon>
        <taxon>Ascomycota</taxon>
        <taxon>Pezizomycotina</taxon>
        <taxon>Dothideomycetes</taxon>
        <taxon>Dothideomycetidae</taxon>
        <taxon>Mycosphaerellales</taxon>
        <taxon>Teratosphaeriaceae</taxon>
        <taxon>Acrodontium</taxon>
    </lineage>
</organism>
<proteinExistence type="predicted"/>
<protein>
    <submittedName>
        <fullName evidence="4">Carbohydrate esterase family 5 protein</fullName>
    </submittedName>
</protein>
<dbReference type="PANTHER" id="PTHR33630">
    <property type="entry name" value="CUTINASE RV1984C-RELATED-RELATED"/>
    <property type="match status" value="1"/>
</dbReference>
<dbReference type="Gene3D" id="3.40.50.1820">
    <property type="entry name" value="alpha/beta hydrolase"/>
    <property type="match status" value="2"/>
</dbReference>
<evidence type="ECO:0000313" key="4">
    <source>
        <dbReference type="EMBL" id="WPG99782.1"/>
    </source>
</evidence>
<evidence type="ECO:0000256" key="1">
    <source>
        <dbReference type="ARBA" id="ARBA00022801"/>
    </source>
</evidence>
<dbReference type="Pfam" id="PF01083">
    <property type="entry name" value="Cutinase"/>
    <property type="match status" value="2"/>
</dbReference>
<dbReference type="SUPFAM" id="SSF53474">
    <property type="entry name" value="alpha/beta-Hydrolases"/>
    <property type="match status" value="2"/>
</dbReference>
<dbReference type="AlphaFoldDB" id="A0AAQ3M459"/>
<dbReference type="InterPro" id="IPR000675">
    <property type="entry name" value="Cutinase/axe"/>
</dbReference>
<reference evidence="4 5" key="1">
    <citation type="submission" date="2023-11" db="EMBL/GenBank/DDBJ databases">
        <title>An acidophilic fungus is an integral part of prey digestion in a carnivorous sundew plant.</title>
        <authorList>
            <person name="Tsai I.J."/>
        </authorList>
    </citation>
    <scope>NUCLEOTIDE SEQUENCE [LARGE SCALE GENOMIC DNA]</scope>
    <source>
        <strain evidence="4">169a</strain>
    </source>
</reference>